<accession>A0ACC2WU24</accession>
<protein>
    <submittedName>
        <fullName evidence="1">Uncharacterized protein</fullName>
    </submittedName>
</protein>
<gene>
    <name evidence="1" type="ORF">QFC22_005331</name>
</gene>
<reference evidence="1" key="1">
    <citation type="submission" date="2023-04" db="EMBL/GenBank/DDBJ databases">
        <title>Draft Genome sequencing of Naganishia species isolated from polar environments using Oxford Nanopore Technology.</title>
        <authorList>
            <person name="Leo P."/>
            <person name="Venkateswaran K."/>
        </authorList>
    </citation>
    <scope>NUCLEOTIDE SEQUENCE</scope>
    <source>
        <strain evidence="1">MNA-CCFEE 5425</strain>
    </source>
</reference>
<evidence type="ECO:0000313" key="1">
    <source>
        <dbReference type="EMBL" id="KAJ9115003.1"/>
    </source>
</evidence>
<dbReference type="EMBL" id="JASBWU010000017">
    <property type="protein sequence ID" value="KAJ9115003.1"/>
    <property type="molecule type" value="Genomic_DNA"/>
</dbReference>
<proteinExistence type="predicted"/>
<keyword evidence="2" id="KW-1185">Reference proteome</keyword>
<sequence length="278" mass="30854">MSSYLKTGYRVFKSYSPDAAKQAKSQPQRFGAFQATYHYPYLWRKPTNDAEAQMLYNHIRTVAFLMDAAPMLTNLGLPFKVGIDDIVSLVPVYGDLVSAVLQLYQVFLSFLFGIDYSILGWMLLTVIIDTVVGIVPVLGDYLDYLFKANLRNLETLEEWLLNSPNAVQYHLLLMPASSSTHKAEFLPAPPSKSRFGNLSWGKGSAERAESVKRASEGRTRRMLRDEGYAEQVPVAPVEAGVDGRKAATDSAAAPEASAWRRRKAAGPNLDVPLNEPAF</sequence>
<dbReference type="Proteomes" id="UP001243375">
    <property type="component" value="Unassembled WGS sequence"/>
</dbReference>
<comment type="caution">
    <text evidence="1">The sequence shown here is derived from an EMBL/GenBank/DDBJ whole genome shotgun (WGS) entry which is preliminary data.</text>
</comment>
<evidence type="ECO:0000313" key="2">
    <source>
        <dbReference type="Proteomes" id="UP001243375"/>
    </source>
</evidence>
<name>A0ACC2WU24_9TREE</name>
<organism evidence="1 2">
    <name type="scientific">Naganishia vaughanmartiniae</name>
    <dbReference type="NCBI Taxonomy" id="1424756"/>
    <lineage>
        <taxon>Eukaryota</taxon>
        <taxon>Fungi</taxon>
        <taxon>Dikarya</taxon>
        <taxon>Basidiomycota</taxon>
        <taxon>Agaricomycotina</taxon>
        <taxon>Tremellomycetes</taxon>
        <taxon>Filobasidiales</taxon>
        <taxon>Filobasidiaceae</taxon>
        <taxon>Naganishia</taxon>
    </lineage>
</organism>